<accession>A0ABW5VXF8</accession>
<evidence type="ECO:0000256" key="1">
    <source>
        <dbReference type="SAM" id="Phobius"/>
    </source>
</evidence>
<dbReference type="EMBL" id="JBHUOG010000002">
    <property type="protein sequence ID" value="MFD2795245.1"/>
    <property type="molecule type" value="Genomic_DNA"/>
</dbReference>
<feature type="transmembrane region" description="Helical" evidence="1">
    <location>
        <begin position="17"/>
        <end position="36"/>
    </location>
</feature>
<evidence type="ECO:0000313" key="3">
    <source>
        <dbReference type="Proteomes" id="UP001597479"/>
    </source>
</evidence>
<proteinExistence type="predicted"/>
<protein>
    <submittedName>
        <fullName evidence="2">Uncharacterized protein</fullName>
    </submittedName>
</protein>
<keyword evidence="1" id="KW-0812">Transmembrane</keyword>
<feature type="transmembrane region" description="Helical" evidence="1">
    <location>
        <begin position="77"/>
        <end position="96"/>
    </location>
</feature>
<evidence type="ECO:0000313" key="2">
    <source>
        <dbReference type="EMBL" id="MFD2795245.1"/>
    </source>
</evidence>
<dbReference type="Proteomes" id="UP001597479">
    <property type="component" value="Unassembled WGS sequence"/>
</dbReference>
<keyword evidence="3" id="KW-1185">Reference proteome</keyword>
<keyword evidence="1" id="KW-1133">Transmembrane helix</keyword>
<sequence length="113" mass="11161">MTAPQPSSSRPAGTVRVVLAALVVLGLVLLGAAVWAESRTPSYGWFAYAPLSDTTYAPGGLWPAGPSSVGPSSAGTVALLSGAGALLLGGAAGYVVGRRGRPVPDTPDDDGGR</sequence>
<name>A0ABW5VXF8_9MICO</name>
<gene>
    <name evidence="2" type="ORF">ACFS27_16925</name>
</gene>
<keyword evidence="1" id="KW-0472">Membrane</keyword>
<dbReference type="RefSeq" id="WP_377185141.1">
    <property type="nucleotide sequence ID" value="NZ_JBHUOG010000002.1"/>
</dbReference>
<reference evidence="3" key="1">
    <citation type="journal article" date="2019" name="Int. J. Syst. Evol. Microbiol.">
        <title>The Global Catalogue of Microorganisms (GCM) 10K type strain sequencing project: providing services to taxonomists for standard genome sequencing and annotation.</title>
        <authorList>
            <consortium name="The Broad Institute Genomics Platform"/>
            <consortium name="The Broad Institute Genome Sequencing Center for Infectious Disease"/>
            <person name="Wu L."/>
            <person name="Ma J."/>
        </authorList>
    </citation>
    <scope>NUCLEOTIDE SEQUENCE [LARGE SCALE GENOMIC DNA]</scope>
    <source>
        <strain evidence="3">CCM 7044</strain>
    </source>
</reference>
<organism evidence="2 3">
    <name type="scientific">Promicromonospora vindobonensis</name>
    <dbReference type="NCBI Taxonomy" id="195748"/>
    <lineage>
        <taxon>Bacteria</taxon>
        <taxon>Bacillati</taxon>
        <taxon>Actinomycetota</taxon>
        <taxon>Actinomycetes</taxon>
        <taxon>Micrococcales</taxon>
        <taxon>Promicromonosporaceae</taxon>
        <taxon>Promicromonospora</taxon>
    </lineage>
</organism>
<comment type="caution">
    <text evidence="2">The sequence shown here is derived from an EMBL/GenBank/DDBJ whole genome shotgun (WGS) entry which is preliminary data.</text>
</comment>